<proteinExistence type="predicted"/>
<keyword evidence="2" id="KW-1185">Reference proteome</keyword>
<gene>
    <name evidence="1" type="ORF">EYF80_019325</name>
</gene>
<reference evidence="1 2" key="1">
    <citation type="submission" date="2019-03" db="EMBL/GenBank/DDBJ databases">
        <title>First draft genome of Liparis tanakae, snailfish: a comprehensive survey of snailfish specific genes.</title>
        <authorList>
            <person name="Kim W."/>
            <person name="Song I."/>
            <person name="Jeong J.-H."/>
            <person name="Kim D."/>
            <person name="Kim S."/>
            <person name="Ryu S."/>
            <person name="Song J.Y."/>
            <person name="Lee S.K."/>
        </authorList>
    </citation>
    <scope>NUCLEOTIDE SEQUENCE [LARGE SCALE GENOMIC DNA]</scope>
    <source>
        <tissue evidence="1">Muscle</tissue>
    </source>
</reference>
<accession>A0A4Z2HXQ7</accession>
<evidence type="ECO:0000313" key="1">
    <source>
        <dbReference type="EMBL" id="TNN70448.1"/>
    </source>
</evidence>
<dbReference type="Proteomes" id="UP000314294">
    <property type="component" value="Unassembled WGS sequence"/>
</dbReference>
<dbReference type="EMBL" id="SRLO01000163">
    <property type="protein sequence ID" value="TNN70448.1"/>
    <property type="molecule type" value="Genomic_DNA"/>
</dbReference>
<evidence type="ECO:0000313" key="2">
    <source>
        <dbReference type="Proteomes" id="UP000314294"/>
    </source>
</evidence>
<sequence length="71" mass="8346">MLIRKLLDFVPRQPAVRSARPLAYLDAVQQFAHAPEAVGLDVPQSLFRETGHVKVLHFLLWRRQKRDKERE</sequence>
<dbReference type="AlphaFoldDB" id="A0A4Z2HXQ7"/>
<organism evidence="1 2">
    <name type="scientific">Liparis tanakae</name>
    <name type="common">Tanaka's snailfish</name>
    <dbReference type="NCBI Taxonomy" id="230148"/>
    <lineage>
        <taxon>Eukaryota</taxon>
        <taxon>Metazoa</taxon>
        <taxon>Chordata</taxon>
        <taxon>Craniata</taxon>
        <taxon>Vertebrata</taxon>
        <taxon>Euteleostomi</taxon>
        <taxon>Actinopterygii</taxon>
        <taxon>Neopterygii</taxon>
        <taxon>Teleostei</taxon>
        <taxon>Neoteleostei</taxon>
        <taxon>Acanthomorphata</taxon>
        <taxon>Eupercaria</taxon>
        <taxon>Perciformes</taxon>
        <taxon>Cottioidei</taxon>
        <taxon>Cottales</taxon>
        <taxon>Liparidae</taxon>
        <taxon>Liparis</taxon>
    </lineage>
</organism>
<comment type="caution">
    <text evidence="1">The sequence shown here is derived from an EMBL/GenBank/DDBJ whole genome shotgun (WGS) entry which is preliminary data.</text>
</comment>
<name>A0A4Z2HXQ7_9TELE</name>
<protein>
    <submittedName>
        <fullName evidence="1">Uncharacterized protein</fullName>
    </submittedName>
</protein>